<evidence type="ECO:0000313" key="7">
    <source>
        <dbReference type="Proteomes" id="UP000604391"/>
    </source>
</evidence>
<evidence type="ECO:0000256" key="1">
    <source>
        <dbReference type="ARBA" id="ARBA00009364"/>
    </source>
</evidence>
<feature type="region of interest" description="Disordered" evidence="5">
    <location>
        <begin position="26"/>
        <end position="65"/>
    </location>
</feature>
<comment type="caution">
    <text evidence="6">The sequence shown here is derived from an EMBL/GenBank/DDBJ whole genome shotgun (WGS) entry which is preliminary data.</text>
</comment>
<dbReference type="EMBL" id="DVAD01000004">
    <property type="protein sequence ID" value="HIJ99301.1"/>
    <property type="molecule type" value="Genomic_DNA"/>
</dbReference>
<keyword evidence="7" id="KW-1185">Reference proteome</keyword>
<keyword evidence="4" id="KW-0694">RNA-binding</keyword>
<evidence type="ECO:0000256" key="4">
    <source>
        <dbReference type="HAMAP-Rule" id="MF_01476"/>
    </source>
</evidence>
<dbReference type="GO" id="GO:0008270">
    <property type="term" value="F:zinc ion binding"/>
    <property type="evidence" value="ECO:0007669"/>
    <property type="project" value="UniProtKB-UniRule"/>
</dbReference>
<evidence type="ECO:0000313" key="6">
    <source>
        <dbReference type="EMBL" id="HIJ99301.1"/>
    </source>
</evidence>
<evidence type="ECO:0000256" key="5">
    <source>
        <dbReference type="SAM" id="MobiDB-lite"/>
    </source>
</evidence>
<dbReference type="AlphaFoldDB" id="A0A832XII1"/>
<dbReference type="NCBIfam" id="NF004425">
    <property type="entry name" value="PRK05767.1"/>
    <property type="match status" value="1"/>
</dbReference>
<keyword evidence="3 4" id="KW-0687">Ribonucleoprotein</keyword>
<keyword evidence="4" id="KW-0479">Metal-binding</keyword>
<organism evidence="6 7">
    <name type="scientific">Candidatus Undinarchaeum marinum</name>
    <dbReference type="NCBI Taxonomy" id="2756141"/>
    <lineage>
        <taxon>Archaea</taxon>
        <taxon>Candidatus Undinarchaeota</taxon>
        <taxon>Candidatus Undinarchaeia</taxon>
        <taxon>Candidatus Undinarchaeales</taxon>
        <taxon>Candidatus Undinarchaeaceae</taxon>
        <taxon>Candidatus Undinarchaeum</taxon>
    </lineage>
</organism>
<dbReference type="GO" id="GO:0003735">
    <property type="term" value="F:structural constituent of ribosome"/>
    <property type="evidence" value="ECO:0007669"/>
    <property type="project" value="InterPro"/>
</dbReference>
<dbReference type="Gene3D" id="3.10.450.80">
    <property type="match status" value="1"/>
</dbReference>
<feature type="binding site" evidence="4">
    <location>
        <position position="14"/>
    </location>
    <ligand>
        <name>Zn(2+)</name>
        <dbReference type="ChEBI" id="CHEBI:29105"/>
    </ligand>
</feature>
<proteinExistence type="inferred from homology"/>
<comment type="caution">
    <text evidence="4">Lacks conserved residue(s) required for the propagation of feature annotation.</text>
</comment>
<dbReference type="HAMAP" id="MF_01476">
    <property type="entry name" value="Ribosomal_L44e"/>
    <property type="match status" value="1"/>
</dbReference>
<feature type="compositionally biased region" description="Basic residues" evidence="5">
    <location>
        <begin position="26"/>
        <end position="42"/>
    </location>
</feature>
<keyword evidence="4" id="KW-0699">rRNA-binding</keyword>
<dbReference type="GO" id="GO:0006412">
    <property type="term" value="P:translation"/>
    <property type="evidence" value="ECO:0007669"/>
    <property type="project" value="UniProtKB-UniRule"/>
</dbReference>
<name>A0A832XII1_9ARCH</name>
<comment type="function">
    <text evidence="4">Binds to the 23S rRNA.</text>
</comment>
<dbReference type="Proteomes" id="UP000604391">
    <property type="component" value="Unassembled WGS sequence"/>
</dbReference>
<reference evidence="6 7" key="1">
    <citation type="journal article" name="Nat. Commun.">
        <title>Undinarchaeota illuminate DPANN phylogeny and the impact of gene transfer on archaeal evolution.</title>
        <authorList>
            <person name="Dombrowski N."/>
            <person name="Williams T.A."/>
            <person name="Sun J."/>
            <person name="Woodcroft B.J."/>
            <person name="Lee J.H."/>
            <person name="Minh B.Q."/>
            <person name="Rinke C."/>
            <person name="Spang A."/>
        </authorList>
    </citation>
    <scope>NUCLEOTIDE SEQUENCE [LARGE SCALE GENOMIC DNA]</scope>
    <source>
        <strain evidence="6">MAG_bin17</strain>
    </source>
</reference>
<dbReference type="GO" id="GO:1990904">
    <property type="term" value="C:ribonucleoprotein complex"/>
    <property type="evidence" value="ECO:0007669"/>
    <property type="project" value="UniProtKB-KW"/>
</dbReference>
<dbReference type="PANTHER" id="PTHR10369">
    <property type="entry name" value="60S RIBOSOMAL PROTEIN L36A/L44"/>
    <property type="match status" value="1"/>
</dbReference>
<comment type="cofactor">
    <cofactor evidence="4">
        <name>Zn(2+)</name>
        <dbReference type="ChEBI" id="CHEBI:29105"/>
    </cofactor>
    <text evidence="4">Binds 1 zinc ion per subunit.</text>
</comment>
<feature type="binding site" evidence="4">
    <location>
        <position position="70"/>
    </location>
    <ligand>
        <name>Zn(2+)</name>
        <dbReference type="ChEBI" id="CHEBI:29105"/>
    </ligand>
</feature>
<dbReference type="FunFam" id="3.10.450.80:FF:000001">
    <property type="entry name" value="60S ribosomal protein L44"/>
    <property type="match status" value="1"/>
</dbReference>
<keyword evidence="4" id="KW-0863">Zinc-finger</keyword>
<dbReference type="InterPro" id="IPR053708">
    <property type="entry name" value="Ribosomal_LSU_eL42"/>
</dbReference>
<dbReference type="GO" id="GO:0070180">
    <property type="term" value="F:large ribosomal subunit rRNA binding"/>
    <property type="evidence" value="ECO:0007669"/>
    <property type="project" value="UniProtKB-UniRule"/>
</dbReference>
<dbReference type="Pfam" id="PF00935">
    <property type="entry name" value="Ribosomal_L44"/>
    <property type="match status" value="1"/>
</dbReference>
<comment type="similarity">
    <text evidence="1 4">Belongs to the eukaryotic ribosomal protein eL42 family.</text>
</comment>
<accession>A0A832XII1</accession>
<evidence type="ECO:0000256" key="2">
    <source>
        <dbReference type="ARBA" id="ARBA00022980"/>
    </source>
</evidence>
<dbReference type="SUPFAM" id="SSF57829">
    <property type="entry name" value="Zn-binding ribosomal proteins"/>
    <property type="match status" value="1"/>
</dbReference>
<dbReference type="InterPro" id="IPR000552">
    <property type="entry name" value="Ribosomal_eL44"/>
</dbReference>
<sequence>MNIPKTVNMYCAWCKKHNAHGIFVSKKRQKRTLSKGQRRFKRKMEGYGSFPKPMPTGKKPTQRQDLRFKCEECKKSNTRSKMPRVKKFELTE</sequence>
<feature type="binding site" evidence="4">
    <location>
        <position position="73"/>
    </location>
    <ligand>
        <name>Zn(2+)</name>
        <dbReference type="ChEBI" id="CHEBI:29105"/>
    </ligand>
</feature>
<protein>
    <recommendedName>
        <fullName evidence="4">Large ribosomal subunit protein eL42</fullName>
    </recommendedName>
</protein>
<dbReference type="GO" id="GO:0005840">
    <property type="term" value="C:ribosome"/>
    <property type="evidence" value="ECO:0007669"/>
    <property type="project" value="UniProtKB-KW"/>
</dbReference>
<keyword evidence="2 4" id="KW-0689">Ribosomal protein</keyword>
<evidence type="ECO:0000256" key="3">
    <source>
        <dbReference type="ARBA" id="ARBA00023274"/>
    </source>
</evidence>
<feature type="binding site" evidence="4">
    <location>
        <position position="11"/>
    </location>
    <ligand>
        <name>Zn(2+)</name>
        <dbReference type="ChEBI" id="CHEBI:29105"/>
    </ligand>
</feature>
<comment type="subunit">
    <text evidence="4">Part of the 50S ribosomal subunit.</text>
</comment>
<keyword evidence="4" id="KW-0862">Zinc</keyword>
<gene>
    <name evidence="4" type="primary">rpl44e</name>
    <name evidence="6" type="ORF">H1011_00570</name>
</gene>
<dbReference type="InterPro" id="IPR011332">
    <property type="entry name" value="Ribosomal_zn-bd"/>
</dbReference>